<gene>
    <name evidence="2" type="ORF">KK137_00710</name>
</gene>
<dbReference type="NCBIfam" id="TIGR01490">
    <property type="entry name" value="HAD-SF-IB-hyp1"/>
    <property type="match status" value="1"/>
</dbReference>
<reference evidence="2 3" key="1">
    <citation type="submission" date="2021-05" db="EMBL/GenBank/DDBJ databases">
        <title>Croceibacterium sp. LX-88 genome sequence.</title>
        <authorList>
            <person name="Luo X."/>
        </authorList>
    </citation>
    <scope>NUCLEOTIDE SEQUENCE [LARGE SCALE GENOMIC DNA]</scope>
    <source>
        <strain evidence="2 3">LX-88</strain>
    </source>
</reference>
<dbReference type="SUPFAM" id="SSF56784">
    <property type="entry name" value="HAD-like"/>
    <property type="match status" value="1"/>
</dbReference>
<keyword evidence="1" id="KW-0472">Membrane</keyword>
<evidence type="ECO:0000313" key="3">
    <source>
        <dbReference type="Proteomes" id="UP000811255"/>
    </source>
</evidence>
<dbReference type="Proteomes" id="UP000811255">
    <property type="component" value="Unassembled WGS sequence"/>
</dbReference>
<keyword evidence="1" id="KW-1133">Transmembrane helix</keyword>
<sequence>MIELSIFDVDRTITRKPTYSLFLLHAMRRHAPWRVILTPILIPAALAYAGGLITRTRMKECMHWVALGRSLAGEEAEILAEEFATELYRDGLYPQAIERIEAERKAGRTVVLATAAPSLYIAPLAKHLAIADVVATGALRRGDILTHRIAGTNCYGAHKLTMIIDALEARKIDRAKAHVRFFTDHASDRDVCEWADEAFAVNPSPKMLALAQLKGWPVIDWRTA</sequence>
<evidence type="ECO:0000256" key="1">
    <source>
        <dbReference type="SAM" id="Phobius"/>
    </source>
</evidence>
<evidence type="ECO:0000313" key="2">
    <source>
        <dbReference type="EMBL" id="MBT2132841.1"/>
    </source>
</evidence>
<keyword evidence="3" id="KW-1185">Reference proteome</keyword>
<dbReference type="Gene3D" id="1.20.1440.100">
    <property type="entry name" value="SG protein - dephosphorylation function"/>
    <property type="match status" value="1"/>
</dbReference>
<dbReference type="InterPro" id="IPR006385">
    <property type="entry name" value="HAD_hydro_SerB1"/>
</dbReference>
<dbReference type="Pfam" id="PF12710">
    <property type="entry name" value="HAD"/>
    <property type="match status" value="1"/>
</dbReference>
<dbReference type="NCBIfam" id="TIGR01488">
    <property type="entry name" value="HAD-SF-IB"/>
    <property type="match status" value="1"/>
</dbReference>
<organism evidence="2 3">
    <name type="scientific">Croceibacterium selenioxidans</name>
    <dbReference type="NCBI Taxonomy" id="2838833"/>
    <lineage>
        <taxon>Bacteria</taxon>
        <taxon>Pseudomonadati</taxon>
        <taxon>Pseudomonadota</taxon>
        <taxon>Alphaproteobacteria</taxon>
        <taxon>Sphingomonadales</taxon>
        <taxon>Erythrobacteraceae</taxon>
        <taxon>Croceibacterium</taxon>
    </lineage>
</organism>
<name>A0ABS5W060_9SPHN</name>
<dbReference type="GO" id="GO:0016787">
    <property type="term" value="F:hydrolase activity"/>
    <property type="evidence" value="ECO:0007669"/>
    <property type="project" value="UniProtKB-KW"/>
</dbReference>
<dbReference type="InterPro" id="IPR036412">
    <property type="entry name" value="HAD-like_sf"/>
</dbReference>
<protein>
    <submittedName>
        <fullName evidence="2">HAD-IB family hydrolase</fullName>
    </submittedName>
</protein>
<comment type="caution">
    <text evidence="2">The sequence shown here is derived from an EMBL/GenBank/DDBJ whole genome shotgun (WGS) entry which is preliminary data.</text>
</comment>
<accession>A0ABS5W060</accession>
<dbReference type="RefSeq" id="WP_214533983.1">
    <property type="nucleotide sequence ID" value="NZ_JAHFVK010000001.1"/>
</dbReference>
<keyword evidence="2" id="KW-0378">Hydrolase</keyword>
<feature type="transmembrane region" description="Helical" evidence="1">
    <location>
        <begin position="31"/>
        <end position="53"/>
    </location>
</feature>
<dbReference type="Gene3D" id="3.40.50.1000">
    <property type="entry name" value="HAD superfamily/HAD-like"/>
    <property type="match status" value="1"/>
</dbReference>
<dbReference type="InterPro" id="IPR023214">
    <property type="entry name" value="HAD_sf"/>
</dbReference>
<proteinExistence type="predicted"/>
<dbReference type="EMBL" id="JAHFVK010000001">
    <property type="protein sequence ID" value="MBT2132841.1"/>
    <property type="molecule type" value="Genomic_DNA"/>
</dbReference>
<keyword evidence="1" id="KW-0812">Transmembrane</keyword>